<organism evidence="1">
    <name type="scientific">Rhizophora mucronata</name>
    <name type="common">Asiatic mangrove</name>
    <dbReference type="NCBI Taxonomy" id="61149"/>
    <lineage>
        <taxon>Eukaryota</taxon>
        <taxon>Viridiplantae</taxon>
        <taxon>Streptophyta</taxon>
        <taxon>Embryophyta</taxon>
        <taxon>Tracheophyta</taxon>
        <taxon>Spermatophyta</taxon>
        <taxon>Magnoliopsida</taxon>
        <taxon>eudicotyledons</taxon>
        <taxon>Gunneridae</taxon>
        <taxon>Pentapetalae</taxon>
        <taxon>rosids</taxon>
        <taxon>fabids</taxon>
        <taxon>Malpighiales</taxon>
        <taxon>Rhizophoraceae</taxon>
        <taxon>Rhizophora</taxon>
    </lineage>
</organism>
<accession>A0A2P2QTT4</accession>
<dbReference type="AlphaFoldDB" id="A0A2P2QTT4"/>
<name>A0A2P2QTT4_RHIMU</name>
<evidence type="ECO:0000313" key="1">
    <source>
        <dbReference type="EMBL" id="MBX70396.1"/>
    </source>
</evidence>
<reference evidence="1" key="1">
    <citation type="submission" date="2018-02" db="EMBL/GenBank/DDBJ databases">
        <title>Rhizophora mucronata_Transcriptome.</title>
        <authorList>
            <person name="Meera S.P."/>
            <person name="Sreeshan A."/>
            <person name="Augustine A."/>
        </authorList>
    </citation>
    <scope>NUCLEOTIDE SEQUENCE</scope>
    <source>
        <tissue evidence="1">Leaf</tissue>
    </source>
</reference>
<dbReference type="EMBL" id="GGEC01089912">
    <property type="protein sequence ID" value="MBX70396.1"/>
    <property type="molecule type" value="Transcribed_RNA"/>
</dbReference>
<protein>
    <submittedName>
        <fullName evidence="1">Uncharacterized protein</fullName>
    </submittedName>
</protein>
<sequence>MVESLLLGHIMFIYQLPLPSKQKTSAIKYSGYMSPWFSYCSI</sequence>
<proteinExistence type="predicted"/>